<organism evidence="1 2">
    <name type="scientific">Paralysiella testudinis</name>
    <dbReference type="NCBI Taxonomy" id="2809020"/>
    <lineage>
        <taxon>Bacteria</taxon>
        <taxon>Pseudomonadati</taxon>
        <taxon>Pseudomonadota</taxon>
        <taxon>Betaproteobacteria</taxon>
        <taxon>Neisseriales</taxon>
        <taxon>Neisseriaceae</taxon>
        <taxon>Paralysiella</taxon>
    </lineage>
</organism>
<dbReference type="KEGG" id="ptes:JQU52_04105"/>
<protein>
    <submittedName>
        <fullName evidence="1">Antitoxin VbhA family protein</fullName>
    </submittedName>
</protein>
<dbReference type="RefSeq" id="WP_230339868.1">
    <property type="nucleotide sequence ID" value="NZ_CP069798.1"/>
</dbReference>
<gene>
    <name evidence="1" type="ORF">JQU52_04105</name>
</gene>
<proteinExistence type="predicted"/>
<keyword evidence="2" id="KW-1185">Reference proteome</keyword>
<reference evidence="1" key="1">
    <citation type="submission" date="2021-02" db="EMBL/GenBank/DDBJ databases">
        <title>Neisseriaceae sp. 26B isolated from the cloaca of a Common Toad-headed Turtle (Mesoclemmys nasuta).</title>
        <authorList>
            <person name="Spergser J."/>
            <person name="Busse H.-J."/>
        </authorList>
    </citation>
    <scope>NUCLEOTIDE SEQUENCE</scope>
    <source>
        <strain evidence="1">26B</strain>
    </source>
</reference>
<dbReference type="AlphaFoldDB" id="A0A892ZGG3"/>
<dbReference type="InterPro" id="IPR043038">
    <property type="entry name" value="VbhA_sf"/>
</dbReference>
<dbReference type="EMBL" id="CP069798">
    <property type="protein sequence ID" value="QRQ82585.1"/>
    <property type="molecule type" value="Genomic_DNA"/>
</dbReference>
<dbReference type="Gene3D" id="1.10.8.1050">
    <property type="entry name" value="Antitoxin VbhA-like"/>
    <property type="match status" value="1"/>
</dbReference>
<dbReference type="InterPro" id="IPR033788">
    <property type="entry name" value="VbhA-like"/>
</dbReference>
<sequence>MKTIDKAALLVEFERPKVVNFTAEEIARRKKSFIQIVASCALENAEPDEFGKVVVMERIRGELTHEQADMILREQCPDETARIQAKIRRMHQLGLSWIDL</sequence>
<name>A0A892ZGG3_9NEIS</name>
<evidence type="ECO:0000313" key="2">
    <source>
        <dbReference type="Proteomes" id="UP000653156"/>
    </source>
</evidence>
<dbReference type="CDD" id="cd11586">
    <property type="entry name" value="VbhA_like"/>
    <property type="match status" value="1"/>
</dbReference>
<accession>A0A892ZGG3</accession>
<dbReference type="Proteomes" id="UP000653156">
    <property type="component" value="Chromosome"/>
</dbReference>
<evidence type="ECO:0000313" key="1">
    <source>
        <dbReference type="EMBL" id="QRQ82585.1"/>
    </source>
</evidence>